<dbReference type="AlphaFoldDB" id="A0ABD0M8W1"/>
<accession>A0ABD0M8W1</accession>
<organism evidence="1 2">
    <name type="scientific">Batillaria attramentaria</name>
    <dbReference type="NCBI Taxonomy" id="370345"/>
    <lineage>
        <taxon>Eukaryota</taxon>
        <taxon>Metazoa</taxon>
        <taxon>Spiralia</taxon>
        <taxon>Lophotrochozoa</taxon>
        <taxon>Mollusca</taxon>
        <taxon>Gastropoda</taxon>
        <taxon>Caenogastropoda</taxon>
        <taxon>Sorbeoconcha</taxon>
        <taxon>Cerithioidea</taxon>
        <taxon>Batillariidae</taxon>
        <taxon>Batillaria</taxon>
    </lineage>
</organism>
<evidence type="ECO:0000313" key="2">
    <source>
        <dbReference type="Proteomes" id="UP001519460"/>
    </source>
</evidence>
<proteinExistence type="predicted"/>
<name>A0ABD0M8W1_9CAEN</name>
<protein>
    <submittedName>
        <fullName evidence="1">Uncharacterized protein</fullName>
    </submittedName>
</protein>
<dbReference type="EMBL" id="JACVVK020000003">
    <property type="protein sequence ID" value="KAK7507816.1"/>
    <property type="molecule type" value="Genomic_DNA"/>
</dbReference>
<comment type="caution">
    <text evidence="1">The sequence shown here is derived from an EMBL/GenBank/DDBJ whole genome shotgun (WGS) entry which is preliminary data.</text>
</comment>
<evidence type="ECO:0000313" key="1">
    <source>
        <dbReference type="EMBL" id="KAK7507816.1"/>
    </source>
</evidence>
<sequence>MHVCRVNSMTCHKEGIAAQKDQETKCTDLRSSAARKIAKQGPGPAQINVGRKQVRQVTSGGPVERTQELIRTDQYCYRTVLLLQRVARWQSESKPDQVCDVLL</sequence>
<gene>
    <name evidence="1" type="ORF">BaRGS_00000781</name>
</gene>
<dbReference type="Proteomes" id="UP001519460">
    <property type="component" value="Unassembled WGS sequence"/>
</dbReference>
<reference evidence="1 2" key="1">
    <citation type="journal article" date="2023" name="Sci. Data">
        <title>Genome assembly of the Korean intertidal mud-creeper Batillaria attramentaria.</title>
        <authorList>
            <person name="Patra A.K."/>
            <person name="Ho P.T."/>
            <person name="Jun S."/>
            <person name="Lee S.J."/>
            <person name="Kim Y."/>
            <person name="Won Y.J."/>
        </authorList>
    </citation>
    <scope>NUCLEOTIDE SEQUENCE [LARGE SCALE GENOMIC DNA]</scope>
    <source>
        <strain evidence="1">Wonlab-2016</strain>
    </source>
</reference>
<keyword evidence="2" id="KW-1185">Reference proteome</keyword>